<evidence type="ECO:0000313" key="3">
    <source>
        <dbReference type="Proteomes" id="UP000808349"/>
    </source>
</evidence>
<dbReference type="SUPFAM" id="SSF50939">
    <property type="entry name" value="Sialidases"/>
    <property type="match status" value="1"/>
</dbReference>
<dbReference type="NCBIfam" id="TIGR02145">
    <property type="entry name" value="Fib_succ_major"/>
    <property type="match status" value="1"/>
</dbReference>
<dbReference type="EMBL" id="JADKFW010000004">
    <property type="protein sequence ID" value="MBK9717070.1"/>
    <property type="molecule type" value="Genomic_DNA"/>
</dbReference>
<dbReference type="CDD" id="cd15482">
    <property type="entry name" value="Sialidase_non-viral"/>
    <property type="match status" value="1"/>
</dbReference>
<organism evidence="2 3">
    <name type="scientific">Candidatus Defluviibacterium haderslevense</name>
    <dbReference type="NCBI Taxonomy" id="2981993"/>
    <lineage>
        <taxon>Bacteria</taxon>
        <taxon>Pseudomonadati</taxon>
        <taxon>Bacteroidota</taxon>
        <taxon>Saprospiria</taxon>
        <taxon>Saprospirales</taxon>
        <taxon>Saprospiraceae</taxon>
        <taxon>Candidatus Defluviibacterium</taxon>
    </lineage>
</organism>
<gene>
    <name evidence="2" type="ORF">IPO85_06080</name>
</gene>
<feature type="domain" description="Fibrobacter succinogenes major paralogous" evidence="1">
    <location>
        <begin position="316"/>
        <end position="505"/>
    </location>
</feature>
<dbReference type="InterPro" id="IPR011871">
    <property type="entry name" value="Fib_succ_major"/>
</dbReference>
<evidence type="ECO:0000259" key="1">
    <source>
        <dbReference type="Pfam" id="PF09603"/>
    </source>
</evidence>
<sequence>MSLIHKIKSLGLILILYILIKEQTYTQNNGPWNNPLNMAWSSDGTQFTNPTIFQDSSGVPCVVRWKGDTLICAFQWFRQPMNSPSWDRVAVKFSYDAGKTWEEPIPIIVSGLPTTYQRPFDPTLAVLNADSLRIYYSSSDGLSPMGLDALVNTYSAVSTDGIHYVFEQNARFDHPTRPVIDPAILYFNGQWHYSAPAGAPQDGAYHATSVDGLQFIQQANYTSDASHNWTGNLMLNQPNEMRFYGSGQRIWHNSTTDGFIWSGFTNTNLQGGDPSIIKINDTSYLAIYVGPPYNNNTFTCGTIYTDPRDQQKYGTVQIGSDCWMKRNLNYGKMVLSNISTTVHSDMFNNNIPEKYAANNDSLQLNPYGGLYEWDELMNYNRINGAQGLCPQGWHVSTDEEWQRLIKTAGGQLISNSEGRGGNALKLIGEGMGAGKGTDLVGFSARHAGDRDGFGIFNGLRFRSIFWTSTPVNQNQAYHYTLWSTNDTIQRLALGSNTGFSCRCVKNNASTGFNHLPSLNKPIWVEPNPFTHFIRLSIDQQNHYCELIDIMGQLLWHGPHIEEHDFSYLTSGIYFLKVYDGIRTETIKVVKK</sequence>
<dbReference type="AlphaFoldDB" id="A0A9D7XDU8"/>
<evidence type="ECO:0000313" key="2">
    <source>
        <dbReference type="EMBL" id="MBK9717070.1"/>
    </source>
</evidence>
<reference evidence="2 3" key="1">
    <citation type="submission" date="2020-10" db="EMBL/GenBank/DDBJ databases">
        <title>Connecting structure to function with the recovery of over 1000 high-quality activated sludge metagenome-assembled genomes encoding full-length rRNA genes using long-read sequencing.</title>
        <authorList>
            <person name="Singleton C.M."/>
            <person name="Petriglieri F."/>
            <person name="Kristensen J.M."/>
            <person name="Kirkegaard R.H."/>
            <person name="Michaelsen T.Y."/>
            <person name="Andersen M.H."/>
            <person name="Karst S.M."/>
            <person name="Dueholm M.S."/>
            <person name="Nielsen P.H."/>
            <person name="Albertsen M."/>
        </authorList>
    </citation>
    <scope>NUCLEOTIDE SEQUENCE [LARGE SCALE GENOMIC DNA]</scope>
    <source>
        <strain evidence="2">Ribe_18-Q3-R11-54_BAT3C.373</strain>
    </source>
</reference>
<dbReference type="InterPro" id="IPR026444">
    <property type="entry name" value="Secre_tail"/>
</dbReference>
<dbReference type="Gene3D" id="2.120.10.10">
    <property type="match status" value="1"/>
</dbReference>
<dbReference type="NCBIfam" id="TIGR04183">
    <property type="entry name" value="Por_Secre_tail"/>
    <property type="match status" value="1"/>
</dbReference>
<dbReference type="InterPro" id="IPR036278">
    <property type="entry name" value="Sialidase_sf"/>
</dbReference>
<proteinExistence type="predicted"/>
<dbReference type="Proteomes" id="UP000808349">
    <property type="component" value="Unassembled WGS sequence"/>
</dbReference>
<dbReference type="Pfam" id="PF09603">
    <property type="entry name" value="Fib_succ_major"/>
    <property type="match status" value="1"/>
</dbReference>
<comment type="caution">
    <text evidence="2">The sequence shown here is derived from an EMBL/GenBank/DDBJ whole genome shotgun (WGS) entry which is preliminary data.</text>
</comment>
<accession>A0A9D7XDU8</accession>
<name>A0A9D7XDU8_9BACT</name>
<protein>
    <submittedName>
        <fullName evidence="2">T9SS type A sorting domain-containing protein</fullName>
    </submittedName>
</protein>